<evidence type="ECO:0008006" key="5">
    <source>
        <dbReference type="Google" id="ProtNLM"/>
    </source>
</evidence>
<dbReference type="RefSeq" id="XP_024676348.1">
    <property type="nucleotide sequence ID" value="XM_024820613.1"/>
</dbReference>
<dbReference type="GeneID" id="36527773"/>
<dbReference type="OrthoDB" id="4292214at2759"/>
<sequence>MNLLTLLTLTLTTTALAIEDPTPTTLLPRTTALSSPLANASSSAAANLEYDTCPPSHRSKQCCTSINSISDSLFGKIGKLIPILKDVKISSTAAFDCKGMNDNDPHDQCLMDVMCCGGVSNNLDQNSYKIQCKPYDKAMKDKAKGKEQGDDHPLADALGRASSADGYWHDNVASSTPVPTPLAGQSRTPGVGSAAATPTPGGV</sequence>
<protein>
    <recommendedName>
        <fullName evidence="5">Hydrophobin</fullName>
    </recommendedName>
</protein>
<evidence type="ECO:0000313" key="4">
    <source>
        <dbReference type="Proteomes" id="UP000234585"/>
    </source>
</evidence>
<proteinExistence type="predicted"/>
<organism evidence="3 4">
    <name type="scientific">Aspergillus candidus</name>
    <dbReference type="NCBI Taxonomy" id="41067"/>
    <lineage>
        <taxon>Eukaryota</taxon>
        <taxon>Fungi</taxon>
        <taxon>Dikarya</taxon>
        <taxon>Ascomycota</taxon>
        <taxon>Pezizomycotina</taxon>
        <taxon>Eurotiomycetes</taxon>
        <taxon>Eurotiomycetidae</taxon>
        <taxon>Eurotiales</taxon>
        <taxon>Aspergillaceae</taxon>
        <taxon>Aspergillus</taxon>
        <taxon>Aspergillus subgen. Circumdati</taxon>
    </lineage>
</organism>
<evidence type="ECO:0000313" key="3">
    <source>
        <dbReference type="EMBL" id="PLB42336.1"/>
    </source>
</evidence>
<gene>
    <name evidence="3" type="ORF">BDW47DRAFT_98297</name>
</gene>
<feature type="region of interest" description="Disordered" evidence="1">
    <location>
        <begin position="166"/>
        <end position="203"/>
    </location>
</feature>
<name>A0A2I2FNY4_ASPCN</name>
<reference evidence="3 4" key="1">
    <citation type="submission" date="2017-12" db="EMBL/GenBank/DDBJ databases">
        <authorList>
            <consortium name="DOE Joint Genome Institute"/>
            <person name="Haridas S."/>
            <person name="Kjaerbolling I."/>
            <person name="Vesth T.C."/>
            <person name="Frisvad J.C."/>
            <person name="Nybo J.L."/>
            <person name="Theobald S."/>
            <person name="Kuo A."/>
            <person name="Bowyer P."/>
            <person name="Matsuda Y."/>
            <person name="Mondo S."/>
            <person name="Lyhne E.K."/>
            <person name="Kogle M.E."/>
            <person name="Clum A."/>
            <person name="Lipzen A."/>
            <person name="Salamov A."/>
            <person name="Ngan C.Y."/>
            <person name="Daum C."/>
            <person name="Chiniquy J."/>
            <person name="Barry K."/>
            <person name="LaButti K."/>
            <person name="Simmons B.A."/>
            <person name="Magnuson J.K."/>
            <person name="Mortensen U.H."/>
            <person name="Larsen T.O."/>
            <person name="Grigoriev I.V."/>
            <person name="Baker S.E."/>
            <person name="Andersen M.R."/>
            <person name="Nordberg H.P."/>
            <person name="Cantor M.N."/>
            <person name="Hua S.X."/>
        </authorList>
    </citation>
    <scope>NUCLEOTIDE SEQUENCE [LARGE SCALE GENOMIC DNA]</scope>
    <source>
        <strain evidence="3 4">CBS 102.13</strain>
    </source>
</reference>
<feature type="chain" id="PRO_5014165635" description="Hydrophobin" evidence="2">
    <location>
        <begin position="18"/>
        <end position="203"/>
    </location>
</feature>
<evidence type="ECO:0000256" key="1">
    <source>
        <dbReference type="SAM" id="MobiDB-lite"/>
    </source>
</evidence>
<evidence type="ECO:0000256" key="2">
    <source>
        <dbReference type="SAM" id="SignalP"/>
    </source>
</evidence>
<dbReference type="AlphaFoldDB" id="A0A2I2FNY4"/>
<keyword evidence="4" id="KW-1185">Reference proteome</keyword>
<feature type="compositionally biased region" description="Polar residues" evidence="1">
    <location>
        <begin position="172"/>
        <end position="188"/>
    </location>
</feature>
<dbReference type="EMBL" id="KZ559118">
    <property type="protein sequence ID" value="PLB42336.1"/>
    <property type="molecule type" value="Genomic_DNA"/>
</dbReference>
<keyword evidence="2" id="KW-0732">Signal</keyword>
<dbReference type="Proteomes" id="UP000234585">
    <property type="component" value="Unassembled WGS sequence"/>
</dbReference>
<feature type="signal peptide" evidence="2">
    <location>
        <begin position="1"/>
        <end position="17"/>
    </location>
</feature>
<accession>A0A2I2FNY4</accession>